<organism evidence="2 3">
    <name type="scientific">Macrostomum lignano</name>
    <dbReference type="NCBI Taxonomy" id="282301"/>
    <lineage>
        <taxon>Eukaryota</taxon>
        <taxon>Metazoa</taxon>
        <taxon>Spiralia</taxon>
        <taxon>Lophotrochozoa</taxon>
        <taxon>Platyhelminthes</taxon>
        <taxon>Rhabditophora</taxon>
        <taxon>Macrostomorpha</taxon>
        <taxon>Macrostomida</taxon>
        <taxon>Macrostomidae</taxon>
        <taxon>Macrostomum</taxon>
    </lineage>
</organism>
<feature type="signal peptide" evidence="1">
    <location>
        <begin position="1"/>
        <end position="26"/>
    </location>
</feature>
<dbReference type="Proteomes" id="UP000095280">
    <property type="component" value="Unplaced"/>
</dbReference>
<proteinExistence type="predicted"/>
<sequence length="2727" mass="299326">MNRAPQMAGALLQLWLALLLAHGVASQTASPGNCSDETEMFCPTTSSCKNFSVCMDEITSMEEDCAANDLAICPKQGRCWNQTEYNFWGTCDYSSESCTSYSGYNISSKARCYAGYGLCLKSSQCEEAIAKRSCPNNKTIITSVSPTNSCFIPADLNVRFTVVQQVGPPVMRLGSNKLDNSRIGQEITLNRLLDNNSCVSADALGMSNYAGSNASLSWVRYFNKDNKVVAECQPTYGFLLPPKSRPPPAGFPTVELEKNGTASMHDYVYPGNILSSALNQSNASAPWCDGLGIAEFPGRGANKRKRELCRDIPRKAAYCYIEASSHYTEYSIYAYSYSSGAPVMHYGSGYLILDIKKMYMNTYLRQPGSVNLTCRLWNGLLPMKGTPPTDGNYFGDEILQIKYSIHCPSGLNPCLPAKNCLPADTLCRERLNCTAGEFDCPAANGCANASACLGSIIDLEQQCATNNQNFCPKQGICYNRTVYMPWDTCSYMSSPCDNATSTSTEPLIRCYSGYNMCLRQTQCDEAVAKRSCPNNKTIITSVSPTNSCFIPADLSVRFTVVQQVGPPVMRLGSNKLDNSRIGQEITLNRLLDNNSCVSADALGMSNYAGSNASLSLVKLRVRYFNNDSQVVAECQPTYGFLLPPKSRPPPAGFPTVVLKKNGTGYMYDNVYPRNILGPVLNQSTASAPWCDSLGRFEFPDSAPNDHVRQLCREAPSKAAYCYIEASSLYTEYSLYAYTYYGGASVRKFGSGYLLLSVESSYFYVQLRQPGSVNLTCRLWNGLLPEQDAPPTDGNYFGDEILRVEYSRGCQYGYEPCLETKSCVPIGSPCRQSINCSMGEIDCAAANGCVNASTCLDRLSQLEQQCAANGQNFCPKQGMCYNRTQYLSWSTCDYASVTCSSTSYYSTNSTTTGSPSMVRCYAGYNLCLESDQCDEAVAKRSCPNNKTIITSVSPTNSCFIPADLSVRFTVVQQVGPPVMRLGSNKLDNSRIGQEITLNRLLDNNSCVSADALGMSNYAGSNASLSLVKLRVRYFNNDSQVVAECQPTYGFLLPPKSRPPPAGFPTVVLKKNGTGYMYDNVYPRNILGPVLNQSTASAPWCDSLGRFEFPDSAPNDHVRQLCREAPSKAAYCYIEASSLYTEYSLYAYTYYGGASVRKFGSGYLLLSVESSYFYVQLRQPGSVNLTCRLWNGLLPEQDAPPTDGNYFGDEILRVEYSRGCQYGYEPCLETKSCVPIGSPCRQSINCSMGEIDCAAANGCVNASTCLDRLSQLEQQCAANGQNFCPKQGMCYNRTQYLSWSTCDYASVTCSSTSYYSTNSTTTGSPSMVRCYAGYNLCLESDQCDEAVAKRSCPNNKTIITSVSPTNSCFIPADLSVRFTVVQQVGPPVMRLGSNKLDNSRIGQEITLNRLLDNNSCVSADALGMSNYAGSNASLSLVKLRVRYFNNDSQVVAECQPTYGFLLPPKSRPPPAGFPTVVLKKNGTGYMYDNVYPRNILGPVLNQSTASAPWCDSLGRFEFPDSAPNDHVRQLCREAPSKAAYCYIEASSLYTEYSLYAYTYYGGASVRKFGSGYLLLSVESSYFYVQLRQPGSVNLTCRLWNGLLPEQDAPPTDGNYFGDEILRVEYSRGCQYGYEPCLETKSCVPIGSPCRQSINCSMGEIDCAAANGCVNASTCLDRLSQLEQQCAANGQNFCPKQGMCYNRTQYLSWSTCDYASVTCSSTSYYSTNSTTTGSPSMVRCYAGYNLCLESDQCDEAVAKRSCPNNKTIITSVSPTNSCFIPADLSVRFTVVQQVGPPVMRLGSNKLDNSRIGQEITLNRLLDNNSCVSADALGMSNYAGSNASLSLVKLRVRYFNNDSQVVAECQPTYGFLLPPKSRPPPAGFPTVVLKKNGTGYMYDNVYPRNILGPVLNQSTASAPWCDSLGRFEFPDSAPNDHVRQLCREAPSKAAYCYIEASSLYTEYSLYAYTYYGGASVRKFGSGYLLLSVESSYFYVQLRQPGSVNLTCRLWNGLLPEQDAPPTDGNYFGDEILRVEYSRGCQYGYEPCLETKSCVPIGSPCRQSINCSMGEIDCAAANGCVNASTCLDRLSQLEQQCAANGQNFCPKQGMCYNRTQYLSWSTCDYASVTCSSTSYYSTNSTTTGSPSMVRCYAGYNLCLESDQCDEAVAKRSCPNNKTIITSVSPTNSCFIPADLSVRFTVVQQVGPPVMRLGSNKLDNSRIGQEITLNRLLDNNSCVSADALGMSNYAGSNASLSLVKLRVRYFNNDSQVVAECQPTYGFLLPPKSRPPPAGFPTVVLKKNGTGYMYDNVYPRNILGPVLNQSTASAPWCDSLGRFEFPDSAPNDHVRQLCREAPSKAAYCYIEASSLYTEYSLYAYTYYGGASVRKFGSGYLLLSVESSYFYVQLRQPGSVNLTCRLWNGLLPEQDAPPTDGNYFGDEILRVEYSRGCQYGYEPCLETKSCVPIGSPCRQSINCSMGEIDCAAANGCVNASTCLDRLSQLEQQCAANGQLLAILNWLVLDLPMVRRRPPGQADSNERPQRKMEAEGCCRAEGEDVLCYIGHSGCAVWLPAQKLSVSAEDESQSSVILGGVRCWRRLWMKETALKEAVLNARPCCQNPLPAATIEARLATFLRQPEISTVHEVKKRAKKRMQQLVDLAQEAQLPGQPLKLFEFDIVAGEAVFQQIPDRIIHGQPQRAVSCDILNAEKDYVLSWGRGLALFYGEAHVLQKMP</sequence>
<reference evidence="3" key="1">
    <citation type="submission" date="2016-11" db="UniProtKB">
        <authorList>
            <consortium name="WormBaseParasite"/>
        </authorList>
    </citation>
    <scope>IDENTIFICATION</scope>
</reference>
<evidence type="ECO:0000313" key="2">
    <source>
        <dbReference type="Proteomes" id="UP000095280"/>
    </source>
</evidence>
<dbReference type="WBParaSite" id="maker-uti_cns_0045635-snap-gene-0.12-mRNA-1">
    <property type="protein sequence ID" value="maker-uti_cns_0045635-snap-gene-0.12-mRNA-1"/>
    <property type="gene ID" value="maker-uti_cns_0045635-snap-gene-0.12"/>
</dbReference>
<evidence type="ECO:0000313" key="3">
    <source>
        <dbReference type="WBParaSite" id="maker-uti_cns_0045635-snap-gene-0.12-mRNA-1"/>
    </source>
</evidence>
<keyword evidence="1" id="KW-0732">Signal</keyword>
<evidence type="ECO:0000256" key="1">
    <source>
        <dbReference type="SAM" id="SignalP"/>
    </source>
</evidence>
<keyword evidence="2" id="KW-1185">Reference proteome</keyword>
<feature type="chain" id="PRO_5009321433" evidence="1">
    <location>
        <begin position="27"/>
        <end position="2727"/>
    </location>
</feature>
<name>A0A1I8J2W3_9PLAT</name>
<accession>A0A1I8J2W3</accession>
<protein>
    <submittedName>
        <fullName evidence="3">EGF-like domain-containing protein</fullName>
    </submittedName>
</protein>